<evidence type="ECO:0000313" key="3">
    <source>
        <dbReference type="Proteomes" id="UP000675881"/>
    </source>
</evidence>
<feature type="region of interest" description="Disordered" evidence="1">
    <location>
        <begin position="151"/>
        <end position="176"/>
    </location>
</feature>
<protein>
    <submittedName>
        <fullName evidence="2">(salmon louse) hypothetical protein</fullName>
    </submittedName>
</protein>
<feature type="region of interest" description="Disordered" evidence="1">
    <location>
        <begin position="47"/>
        <end position="121"/>
    </location>
</feature>
<dbReference type="OrthoDB" id="6424487at2759"/>
<name>A0A7R8CL13_LEPSM</name>
<evidence type="ECO:0000256" key="1">
    <source>
        <dbReference type="SAM" id="MobiDB-lite"/>
    </source>
</evidence>
<feature type="compositionally biased region" description="Low complexity" evidence="1">
    <location>
        <begin position="94"/>
        <end position="103"/>
    </location>
</feature>
<evidence type="ECO:0000313" key="2">
    <source>
        <dbReference type="EMBL" id="CAF2849438.1"/>
    </source>
</evidence>
<feature type="compositionally biased region" description="Pro residues" evidence="1">
    <location>
        <begin position="56"/>
        <end position="67"/>
    </location>
</feature>
<dbReference type="EMBL" id="HG994593">
    <property type="protein sequence ID" value="CAF2849438.1"/>
    <property type="molecule type" value="Genomic_DNA"/>
</dbReference>
<organism evidence="2 3">
    <name type="scientific">Lepeophtheirus salmonis</name>
    <name type="common">Salmon louse</name>
    <name type="synonym">Caligus salmonis</name>
    <dbReference type="NCBI Taxonomy" id="72036"/>
    <lineage>
        <taxon>Eukaryota</taxon>
        <taxon>Metazoa</taxon>
        <taxon>Ecdysozoa</taxon>
        <taxon>Arthropoda</taxon>
        <taxon>Crustacea</taxon>
        <taxon>Multicrustacea</taxon>
        <taxon>Hexanauplia</taxon>
        <taxon>Copepoda</taxon>
        <taxon>Siphonostomatoida</taxon>
        <taxon>Caligidae</taxon>
        <taxon>Lepeophtheirus</taxon>
    </lineage>
</organism>
<sequence length="206" mass="23220">MMENSGVLRKSDSVQNILHGSLFSVYSDLKTNSHLSKSCVNLHGSKGFKSRIPTPTLKPRPPIPPKPTNLSLLVPKYGGQNVSSLKSPLRRETSSPPSLETPSGRSTPVRRPSKIPMWKGSQESLSSLSSVPCFKPKKWESCSNLEMYRSPSVEKKRSFIKSRHSTSELSAKSRQLTESLKTLKSSYILEKDRQMEKLKHEKKKRR</sequence>
<dbReference type="AlphaFoldDB" id="A0A7R8CL13"/>
<proteinExistence type="predicted"/>
<reference evidence="2" key="1">
    <citation type="submission" date="2021-02" db="EMBL/GenBank/DDBJ databases">
        <authorList>
            <person name="Bekaert M."/>
        </authorList>
    </citation>
    <scope>NUCLEOTIDE SEQUENCE</scope>
    <source>
        <strain evidence="2">IoA-00</strain>
    </source>
</reference>
<dbReference type="Proteomes" id="UP000675881">
    <property type="component" value="Chromosome 14"/>
</dbReference>
<gene>
    <name evidence="2" type="ORF">LSAA_5577</name>
</gene>
<accession>A0A7R8CL13</accession>
<feature type="compositionally biased region" description="Polar residues" evidence="1">
    <location>
        <begin position="167"/>
        <end position="176"/>
    </location>
</feature>
<keyword evidence="3" id="KW-1185">Reference proteome</keyword>